<organism evidence="9 10">
    <name type="scientific">Actinocorallia longicatena</name>
    <dbReference type="NCBI Taxonomy" id="111803"/>
    <lineage>
        <taxon>Bacteria</taxon>
        <taxon>Bacillati</taxon>
        <taxon>Actinomycetota</taxon>
        <taxon>Actinomycetes</taxon>
        <taxon>Streptosporangiales</taxon>
        <taxon>Thermomonosporaceae</taxon>
        <taxon>Actinocorallia</taxon>
    </lineage>
</organism>
<dbReference type="Pfam" id="PF09594">
    <property type="entry name" value="GT87"/>
    <property type="match status" value="1"/>
</dbReference>
<keyword evidence="10" id="KW-1185">Reference proteome</keyword>
<evidence type="ECO:0000313" key="9">
    <source>
        <dbReference type="EMBL" id="GAA3212572.1"/>
    </source>
</evidence>
<feature type="transmembrane region" description="Helical" evidence="8">
    <location>
        <begin position="400"/>
        <end position="419"/>
    </location>
</feature>
<comment type="similarity">
    <text evidence="7">Belongs to the glycosyltransferase 87 family.</text>
</comment>
<feature type="transmembrane region" description="Helical" evidence="8">
    <location>
        <begin position="338"/>
        <end position="355"/>
    </location>
</feature>
<evidence type="ECO:0000256" key="7">
    <source>
        <dbReference type="ARBA" id="ARBA00024033"/>
    </source>
</evidence>
<dbReference type="Proteomes" id="UP001501237">
    <property type="component" value="Unassembled WGS sequence"/>
</dbReference>
<proteinExistence type="inferred from homology"/>
<accession>A0ABP6QBT1</accession>
<keyword evidence="2" id="KW-1003">Cell membrane</keyword>
<feature type="transmembrane region" description="Helical" evidence="8">
    <location>
        <begin position="210"/>
        <end position="228"/>
    </location>
</feature>
<evidence type="ECO:0000256" key="2">
    <source>
        <dbReference type="ARBA" id="ARBA00022475"/>
    </source>
</evidence>
<evidence type="ECO:0000256" key="8">
    <source>
        <dbReference type="SAM" id="Phobius"/>
    </source>
</evidence>
<evidence type="ECO:0000256" key="4">
    <source>
        <dbReference type="ARBA" id="ARBA00022692"/>
    </source>
</evidence>
<sequence length="445" mass="48384">MVGPVFHRQSTGGSRGKRAIACLLGASIAVAAMLPIVGRWLTNPIDQRVVDLDVYRTAGIAVLRGASVYDFLTEPPQLLPFTYPPFAALLATPMALLSWPAAQIVMTLLIFVVLVLVVGYAFRPLIARAGDWSPLAWGVLVALMAYPLPVYDQFRFGQVDLFLVLLCVADCATPRTRWPRGVLIGFATAVKLVPGVFLIYLLITRRREAATNALLTAAGATLVSFALLPEDSLDFWWPFHSWHSQGALFDGDRVGSNFGTANQAFRGFLLRMYWPDAVTALVWLIAVAVLAYLGFRFARRASLLADSGRLGPADTWSAEIAGVAITGLLAVLLSPVAWIHHLAWIVLVVGALAGAGTDRRRVAAAAGAWLFYVLTIPWWGTSHIQPWKSVPEKVLGRIMQSSYALGAVALLFVLGVWLVKRMWRETPADIEDVSQDAAEVGTLAP</sequence>
<evidence type="ECO:0000313" key="10">
    <source>
        <dbReference type="Proteomes" id="UP001501237"/>
    </source>
</evidence>
<comment type="subcellular location">
    <subcellularLocation>
        <location evidence="1">Cell membrane</location>
        <topology evidence="1">Multi-pass membrane protein</topology>
    </subcellularLocation>
</comment>
<evidence type="ECO:0000256" key="5">
    <source>
        <dbReference type="ARBA" id="ARBA00022989"/>
    </source>
</evidence>
<keyword evidence="3" id="KW-0808">Transferase</keyword>
<evidence type="ECO:0000256" key="6">
    <source>
        <dbReference type="ARBA" id="ARBA00023136"/>
    </source>
</evidence>
<feature type="transmembrane region" description="Helical" evidence="8">
    <location>
        <begin position="134"/>
        <end position="151"/>
    </location>
</feature>
<reference evidence="10" key="1">
    <citation type="journal article" date="2019" name="Int. J. Syst. Evol. Microbiol.">
        <title>The Global Catalogue of Microorganisms (GCM) 10K type strain sequencing project: providing services to taxonomists for standard genome sequencing and annotation.</title>
        <authorList>
            <consortium name="The Broad Institute Genomics Platform"/>
            <consortium name="The Broad Institute Genome Sequencing Center for Infectious Disease"/>
            <person name="Wu L."/>
            <person name="Ma J."/>
        </authorList>
    </citation>
    <scope>NUCLEOTIDE SEQUENCE [LARGE SCALE GENOMIC DNA]</scope>
    <source>
        <strain evidence="10">JCM 9377</strain>
    </source>
</reference>
<keyword evidence="6 8" id="KW-0472">Membrane</keyword>
<protein>
    <submittedName>
        <fullName evidence="9">Glycosyltransferase 87 family protein</fullName>
    </submittedName>
</protein>
<feature type="transmembrane region" description="Helical" evidence="8">
    <location>
        <begin position="316"/>
        <end position="332"/>
    </location>
</feature>
<evidence type="ECO:0000256" key="1">
    <source>
        <dbReference type="ARBA" id="ARBA00004651"/>
    </source>
</evidence>
<comment type="caution">
    <text evidence="9">The sequence shown here is derived from an EMBL/GenBank/DDBJ whole genome shotgun (WGS) entry which is preliminary data.</text>
</comment>
<feature type="transmembrane region" description="Helical" evidence="8">
    <location>
        <begin position="362"/>
        <end position="380"/>
    </location>
</feature>
<dbReference type="InterPro" id="IPR018584">
    <property type="entry name" value="GT87"/>
</dbReference>
<dbReference type="EMBL" id="BAAAUV010000007">
    <property type="protein sequence ID" value="GAA3212572.1"/>
    <property type="molecule type" value="Genomic_DNA"/>
</dbReference>
<feature type="transmembrane region" description="Helical" evidence="8">
    <location>
        <begin position="277"/>
        <end position="295"/>
    </location>
</feature>
<keyword evidence="5 8" id="KW-1133">Transmembrane helix</keyword>
<feature type="transmembrane region" description="Helical" evidence="8">
    <location>
        <begin position="182"/>
        <end position="203"/>
    </location>
</feature>
<evidence type="ECO:0000256" key="3">
    <source>
        <dbReference type="ARBA" id="ARBA00022679"/>
    </source>
</evidence>
<feature type="transmembrane region" description="Helical" evidence="8">
    <location>
        <begin position="101"/>
        <end position="122"/>
    </location>
</feature>
<keyword evidence="4 8" id="KW-0812">Transmembrane</keyword>
<gene>
    <name evidence="9" type="ORF">GCM10010468_32000</name>
</gene>
<name>A0ABP6QBT1_9ACTN</name>
<dbReference type="RefSeq" id="WP_344828781.1">
    <property type="nucleotide sequence ID" value="NZ_BAAAUV010000007.1"/>
</dbReference>
<feature type="transmembrane region" description="Helical" evidence="8">
    <location>
        <begin position="20"/>
        <end position="41"/>
    </location>
</feature>